<keyword evidence="2" id="KW-1133">Transmembrane helix</keyword>
<evidence type="ECO:0008006" key="5">
    <source>
        <dbReference type="Google" id="ProtNLM"/>
    </source>
</evidence>
<evidence type="ECO:0000256" key="1">
    <source>
        <dbReference type="SAM" id="MobiDB-lite"/>
    </source>
</evidence>
<feature type="transmembrane region" description="Helical" evidence="2">
    <location>
        <begin position="39"/>
        <end position="59"/>
    </location>
</feature>
<sequence length="441" mass="46670">MNDGETGKAGRLVEAVAADGAGTLPGRSAVPRTSQRRKVITAFITVLLLLLAAAVFFVYRSTPDHRTAFLVDASVPVPAAAERRGADFAAVARAVGSATQNAGEDDALSLRRFGGVCGGSGNTSQVVRSGTGRGREIADSVRDLTPGGQATLGSGIAAVIDDFDGPYPFRGEKSNRIIVVTSSGRDACTSDQRALLKDAHDKAKDAGVRLEFRFVGYKVPANERADLRQLADAVGAPAPRFASTPRVLAPVLRKLMLPKEDEARKVAEPSSPSAPETSARPEHPFVVGLFTGWAVNVSGTPVRCAATTNATADRECRFTMREGDRLTLRAAVSGPNPNPMGDLAEQNNPYYRPSKTPYWYGCDEGHRSRTCTVTMTRERVETSKRWADGASSPTGMAASRLLACVTTEEPSVMTLARTCAALTGSEAPPDPEITYADGSTN</sequence>
<dbReference type="Proteomes" id="UP000053669">
    <property type="component" value="Unassembled WGS sequence"/>
</dbReference>
<reference evidence="3 4" key="1">
    <citation type="submission" date="2015-10" db="EMBL/GenBank/DDBJ databases">
        <title>Draft genome sequence of Streptomyces canus DSM 40017, type strain for the species Streptomyces canus.</title>
        <authorList>
            <person name="Ruckert C."/>
            <person name="Winkler A."/>
            <person name="Kalinowski J."/>
            <person name="Kampfer P."/>
            <person name="Glaeser S."/>
        </authorList>
    </citation>
    <scope>NUCLEOTIDE SEQUENCE [LARGE SCALE GENOMIC DNA]</scope>
    <source>
        <strain evidence="3 4">DSM 40017</strain>
    </source>
</reference>
<organism evidence="3 4">
    <name type="scientific">Streptomyces canus</name>
    <dbReference type="NCBI Taxonomy" id="58343"/>
    <lineage>
        <taxon>Bacteria</taxon>
        <taxon>Bacillati</taxon>
        <taxon>Actinomycetota</taxon>
        <taxon>Actinomycetes</taxon>
        <taxon>Kitasatosporales</taxon>
        <taxon>Streptomycetaceae</taxon>
        <taxon>Streptomyces</taxon>
        <taxon>Streptomyces aurantiacus group</taxon>
    </lineage>
</organism>
<name>A0A101RM83_9ACTN</name>
<keyword evidence="2" id="KW-0812">Transmembrane</keyword>
<dbReference type="InterPro" id="IPR036465">
    <property type="entry name" value="vWFA_dom_sf"/>
</dbReference>
<dbReference type="EMBL" id="LMWU01000064">
    <property type="protein sequence ID" value="KUN58143.1"/>
    <property type="molecule type" value="Genomic_DNA"/>
</dbReference>
<dbReference type="STRING" id="58343.AQJ46_43835"/>
<feature type="compositionally biased region" description="Low complexity" evidence="1">
    <location>
        <begin position="268"/>
        <end position="278"/>
    </location>
</feature>
<evidence type="ECO:0000256" key="2">
    <source>
        <dbReference type="SAM" id="Phobius"/>
    </source>
</evidence>
<dbReference type="Gene3D" id="3.40.50.410">
    <property type="entry name" value="von Willebrand factor, type A domain"/>
    <property type="match status" value="1"/>
</dbReference>
<feature type="region of interest" description="Disordered" evidence="1">
    <location>
        <begin position="262"/>
        <end position="281"/>
    </location>
</feature>
<evidence type="ECO:0000313" key="4">
    <source>
        <dbReference type="Proteomes" id="UP000053669"/>
    </source>
</evidence>
<protein>
    <recommendedName>
        <fullName evidence="5">VWFA domain-containing protein</fullName>
    </recommendedName>
</protein>
<keyword evidence="2" id="KW-0472">Membrane</keyword>
<accession>A0A101RM83</accession>
<proteinExistence type="predicted"/>
<evidence type="ECO:0000313" key="3">
    <source>
        <dbReference type="EMBL" id="KUN58143.1"/>
    </source>
</evidence>
<gene>
    <name evidence="3" type="ORF">AQJ46_43835</name>
</gene>
<dbReference type="SUPFAM" id="SSF53300">
    <property type="entry name" value="vWA-like"/>
    <property type="match status" value="1"/>
</dbReference>
<dbReference type="AlphaFoldDB" id="A0A101RM83"/>
<comment type="caution">
    <text evidence="3">The sequence shown here is derived from an EMBL/GenBank/DDBJ whole genome shotgun (WGS) entry which is preliminary data.</text>
</comment>